<organism evidence="2 3">
    <name type="scientific">Chromobacterium haemolyticum</name>
    <dbReference type="NCBI Taxonomy" id="394935"/>
    <lineage>
        <taxon>Bacteria</taxon>
        <taxon>Pseudomonadati</taxon>
        <taxon>Pseudomonadota</taxon>
        <taxon>Betaproteobacteria</taxon>
        <taxon>Neisseriales</taxon>
        <taxon>Chromobacteriaceae</taxon>
        <taxon>Chromobacterium</taxon>
    </lineage>
</organism>
<feature type="region of interest" description="Disordered" evidence="1">
    <location>
        <begin position="52"/>
        <end position="74"/>
    </location>
</feature>
<protein>
    <submittedName>
        <fullName evidence="2">Uncharacterized protein</fullName>
    </submittedName>
</protein>
<evidence type="ECO:0000313" key="2">
    <source>
        <dbReference type="EMBL" id="OQS41704.1"/>
    </source>
</evidence>
<dbReference type="EMBL" id="MUKV01000007">
    <property type="protein sequence ID" value="OQS41704.1"/>
    <property type="molecule type" value="Genomic_DNA"/>
</dbReference>
<dbReference type="RefSeq" id="WP_081555156.1">
    <property type="nucleotide sequence ID" value="NZ_CP061849.1"/>
</dbReference>
<name>A0A1W0D3Y0_9NEIS</name>
<dbReference type="Proteomes" id="UP000192721">
    <property type="component" value="Unassembled WGS sequence"/>
</dbReference>
<accession>A0A1W0D3Y0</accession>
<sequence>MSATAFCIARHGEHGKDAGYRKLGSLHVDLDPVPALAAAPHQIQILRKSSLPLSPSLAGDKQPLPPQITAPDAE</sequence>
<gene>
    <name evidence="2" type="ORF">B0T45_08200</name>
</gene>
<comment type="caution">
    <text evidence="2">The sequence shown here is derived from an EMBL/GenBank/DDBJ whole genome shotgun (WGS) entry which is preliminary data.</text>
</comment>
<dbReference type="AlphaFoldDB" id="A0A1W0D3Y0"/>
<evidence type="ECO:0000313" key="3">
    <source>
        <dbReference type="Proteomes" id="UP000192721"/>
    </source>
</evidence>
<reference evidence="2 3" key="1">
    <citation type="submission" date="2017-02" db="EMBL/GenBank/DDBJ databases">
        <title>Chromobacterium haemolyticum H5244.</title>
        <authorList>
            <person name="Gulvik C.A."/>
        </authorList>
    </citation>
    <scope>NUCLEOTIDE SEQUENCE [LARGE SCALE GENOMIC DNA]</scope>
    <source>
        <strain evidence="2 3">H5244</strain>
    </source>
</reference>
<evidence type="ECO:0000256" key="1">
    <source>
        <dbReference type="SAM" id="MobiDB-lite"/>
    </source>
</evidence>
<proteinExistence type="predicted"/>